<evidence type="ECO:0000313" key="6">
    <source>
        <dbReference type="EMBL" id="QIN81999.1"/>
    </source>
</evidence>
<dbReference type="EMBL" id="CP045119">
    <property type="protein sequence ID" value="QIN81999.1"/>
    <property type="molecule type" value="Genomic_DNA"/>
</dbReference>
<keyword evidence="4" id="KW-0411">Iron-sulfur</keyword>
<evidence type="ECO:0000256" key="2">
    <source>
        <dbReference type="ARBA" id="ARBA00022723"/>
    </source>
</evidence>
<sequence length="118" mass="12549">MSRWVEVCAADDVPRLEGRRVVVAGFHIAVFHTEQGFFAVGDVCPHMGGPLSDGDVAATTVSCPLHARKIELKSGCVGNDDLSRVLTLPATVRDGKVILDVESLPPLEEPAEDDEAVA</sequence>
<dbReference type="GO" id="GO:0046872">
    <property type="term" value="F:metal ion binding"/>
    <property type="evidence" value="ECO:0007669"/>
    <property type="project" value="UniProtKB-KW"/>
</dbReference>
<dbReference type="InterPro" id="IPR017941">
    <property type="entry name" value="Rieske_2Fe-2S"/>
</dbReference>
<keyword evidence="1" id="KW-0001">2Fe-2S</keyword>
<accession>A0A6G8Q6E0</accession>
<feature type="domain" description="Rieske" evidence="5">
    <location>
        <begin position="4"/>
        <end position="99"/>
    </location>
</feature>
<dbReference type="PANTHER" id="PTHR21496">
    <property type="entry name" value="FERREDOXIN-RELATED"/>
    <property type="match status" value="1"/>
</dbReference>
<dbReference type="GO" id="GO:0004497">
    <property type="term" value="F:monooxygenase activity"/>
    <property type="evidence" value="ECO:0007669"/>
    <property type="project" value="UniProtKB-ARBA"/>
</dbReference>
<dbReference type="Gene3D" id="2.102.10.10">
    <property type="entry name" value="Rieske [2Fe-2S] iron-sulphur domain"/>
    <property type="match status" value="1"/>
</dbReference>
<dbReference type="PROSITE" id="PS51296">
    <property type="entry name" value="RIESKE"/>
    <property type="match status" value="1"/>
</dbReference>
<dbReference type="SUPFAM" id="SSF50022">
    <property type="entry name" value="ISP domain"/>
    <property type="match status" value="1"/>
</dbReference>
<keyword evidence="7" id="KW-1185">Reference proteome</keyword>
<dbReference type="KEGG" id="rub:GBA63_04580"/>
<dbReference type="GO" id="GO:0051537">
    <property type="term" value="F:2 iron, 2 sulfur cluster binding"/>
    <property type="evidence" value="ECO:0007669"/>
    <property type="project" value="UniProtKB-KW"/>
</dbReference>
<evidence type="ECO:0000256" key="3">
    <source>
        <dbReference type="ARBA" id="ARBA00023004"/>
    </source>
</evidence>
<evidence type="ECO:0000259" key="5">
    <source>
        <dbReference type="PROSITE" id="PS51296"/>
    </source>
</evidence>
<organism evidence="6 7">
    <name type="scientific">Rubrobacter tropicus</name>
    <dbReference type="NCBI Taxonomy" id="2653851"/>
    <lineage>
        <taxon>Bacteria</taxon>
        <taxon>Bacillati</taxon>
        <taxon>Actinomycetota</taxon>
        <taxon>Rubrobacteria</taxon>
        <taxon>Rubrobacterales</taxon>
        <taxon>Rubrobacteraceae</taxon>
        <taxon>Rubrobacter</taxon>
    </lineage>
</organism>
<keyword evidence="2" id="KW-0479">Metal-binding</keyword>
<dbReference type="GO" id="GO:0016705">
    <property type="term" value="F:oxidoreductase activity, acting on paired donors, with incorporation or reduction of molecular oxygen"/>
    <property type="evidence" value="ECO:0007669"/>
    <property type="project" value="UniProtKB-ARBA"/>
</dbReference>
<keyword evidence="3" id="KW-0408">Iron</keyword>
<protein>
    <submittedName>
        <fullName evidence="6">Rieske 2Fe-2S domain-containing protein</fullName>
    </submittedName>
</protein>
<evidence type="ECO:0000313" key="7">
    <source>
        <dbReference type="Proteomes" id="UP000501452"/>
    </source>
</evidence>
<dbReference type="AlphaFoldDB" id="A0A6G8Q6E0"/>
<dbReference type="Proteomes" id="UP000501452">
    <property type="component" value="Chromosome"/>
</dbReference>
<name>A0A6G8Q6E0_9ACTN</name>
<gene>
    <name evidence="6" type="ORF">GBA63_04580</name>
</gene>
<reference evidence="6 7" key="1">
    <citation type="submission" date="2019-10" db="EMBL/GenBank/DDBJ databases">
        <title>Rubrobacter sp nov SCSIO 52090 isolated from a deep-sea sediment in the South China Sea.</title>
        <authorList>
            <person name="Chen R.W."/>
        </authorList>
    </citation>
    <scope>NUCLEOTIDE SEQUENCE [LARGE SCALE GENOMIC DNA]</scope>
    <source>
        <strain evidence="6 7">SCSIO 52909</strain>
    </source>
</reference>
<dbReference type="RefSeq" id="WP_166173895.1">
    <property type="nucleotide sequence ID" value="NZ_CP045119.1"/>
</dbReference>
<dbReference type="Pfam" id="PF00355">
    <property type="entry name" value="Rieske"/>
    <property type="match status" value="1"/>
</dbReference>
<dbReference type="InterPro" id="IPR036922">
    <property type="entry name" value="Rieske_2Fe-2S_sf"/>
</dbReference>
<dbReference type="PANTHER" id="PTHR21496:SF23">
    <property type="entry name" value="3-PHENYLPROPIONATE_CINNAMIC ACID DIOXYGENASE FERREDOXIN SUBUNIT"/>
    <property type="match status" value="1"/>
</dbReference>
<evidence type="ECO:0000256" key="1">
    <source>
        <dbReference type="ARBA" id="ARBA00022714"/>
    </source>
</evidence>
<proteinExistence type="predicted"/>
<evidence type="ECO:0000256" key="4">
    <source>
        <dbReference type="ARBA" id="ARBA00023014"/>
    </source>
</evidence>